<gene>
    <name evidence="15 18" type="primary">E1</name>
</gene>
<keyword evidence="2 15" id="KW-0244">Early protein</keyword>
<dbReference type="InterPro" id="IPR027417">
    <property type="entry name" value="P-loop_NTPase"/>
</dbReference>
<dbReference type="Gene3D" id="1.10.10.510">
    <property type="entry name" value="Zinc finger, large T-antigen D1 domain"/>
    <property type="match status" value="1"/>
</dbReference>
<keyword evidence="7 15" id="KW-0378">Hydrolase</keyword>
<dbReference type="InterPro" id="IPR014000">
    <property type="entry name" value="PPV_DNA_helicase_E1_N"/>
</dbReference>
<dbReference type="InterPro" id="IPR001177">
    <property type="entry name" value="PPV_DNA_helicase_E1_C"/>
</dbReference>
<dbReference type="PIRSF" id="PIRSF003383">
    <property type="entry name" value="Rep_E1_papillomaV"/>
    <property type="match status" value="1"/>
</dbReference>
<keyword evidence="9 15" id="KW-0067">ATP-binding</keyword>
<keyword evidence="3 15" id="KW-0597">Phosphoprotein</keyword>
<dbReference type="Proteomes" id="UP000102887">
    <property type="component" value="Segment"/>
</dbReference>
<keyword evidence="6 15" id="KW-0547">Nucleotide-binding</keyword>
<comment type="function">
    <text evidence="16">ATP-dependent DNA helicase required for initiation of viral DNA replication. It forms a complex with the viral E2 protein. The E1-E2 complex binds to the replication origin which contains binding sites for both proteins.</text>
</comment>
<comment type="PTM">
    <text evidence="15">Sumoylated.</text>
</comment>
<comment type="function">
    <text evidence="14 15">ATP-dependent DNA 3'-5' helicase required for initiation of viral DNA replication. It forms a complex with the viral E2 protein. The E1-E2 complex binds to the replication origin which contains binding sites for both proteins. During the initial step, a dimer of E1 interacts with a dimer of protein E2 leading to a complex that binds the viral origin of replication with high specificity. Then, a second dimer of E1 displaces the E2 dimer in an ATP-dependent manner to form the E1 tetramer. Following this, two E1 monomers are added to each half of the site, which results in the formation of two E1 trimers on the viral ori. Subsequently, two hexamers will be created. The double hexamer acts as a bi-directional helicase machinery and unwinds the viral DNA and then recruits the host DNA polymerase to start replication.</text>
</comment>
<proteinExistence type="inferred from homology"/>
<dbReference type="PROSITE" id="PS51206">
    <property type="entry name" value="SF3_HELICASE_1"/>
    <property type="match status" value="1"/>
</dbReference>
<feature type="modified residue" description="Phosphoserine; by host" evidence="15">
    <location>
        <position position="93"/>
    </location>
</feature>
<evidence type="ECO:0000256" key="15">
    <source>
        <dbReference type="HAMAP-Rule" id="MF_04000"/>
    </source>
</evidence>
<evidence type="ECO:0000256" key="13">
    <source>
        <dbReference type="ARBA" id="ARBA00048988"/>
    </source>
</evidence>
<keyword evidence="8 15" id="KW-0347">Helicase</keyword>
<accession>C4PUF5</accession>
<evidence type="ECO:0000259" key="17">
    <source>
        <dbReference type="PROSITE" id="PS51206"/>
    </source>
</evidence>
<reference evidence="18 19" key="1">
    <citation type="journal article" date="2009" name="J. Gen. Virol.">
        <title>Characterization of seven novel human papillomavirus types isolated from cutaneous tissue, but also present in mucosal lesions.</title>
        <authorList>
            <person name="de Villiers E.M."/>
            <person name="Gunst K."/>
        </authorList>
    </citation>
    <scope>NUCLEOTIDE SEQUENCE [LARGE SCALE GENOMIC DNA]</scope>
    <source>
        <strain evidence="18">DL250</strain>
    </source>
</reference>
<dbReference type="GO" id="GO:0042025">
    <property type="term" value="C:host cell nucleus"/>
    <property type="evidence" value="ECO:0007669"/>
    <property type="project" value="UniProtKB-SubCell"/>
</dbReference>
<evidence type="ECO:0000256" key="16">
    <source>
        <dbReference type="PIRNR" id="PIRNR003383"/>
    </source>
</evidence>
<evidence type="ECO:0000256" key="8">
    <source>
        <dbReference type="ARBA" id="ARBA00022806"/>
    </source>
</evidence>
<evidence type="ECO:0000256" key="7">
    <source>
        <dbReference type="ARBA" id="ARBA00022801"/>
    </source>
</evidence>
<evidence type="ECO:0000256" key="9">
    <source>
        <dbReference type="ARBA" id="ARBA00022840"/>
    </source>
</evidence>
<evidence type="ECO:0000256" key="3">
    <source>
        <dbReference type="ARBA" id="ARBA00022553"/>
    </source>
</evidence>
<dbReference type="GO" id="GO:0043138">
    <property type="term" value="F:3'-5' DNA helicase activity"/>
    <property type="evidence" value="ECO:0007669"/>
    <property type="project" value="UniProtKB-UniRule"/>
</dbReference>
<dbReference type="Pfam" id="PF00519">
    <property type="entry name" value="PPV_E1_C"/>
    <property type="match status" value="1"/>
</dbReference>
<keyword evidence="11 15" id="KW-0413">Isomerase</keyword>
<dbReference type="EC" id="5.6.2.4" evidence="15 16"/>
<organism evidence="18 19">
    <name type="scientific">Human papillomavirus 113</name>
    <dbReference type="NCBI Taxonomy" id="587351"/>
    <lineage>
        <taxon>Viruses</taxon>
        <taxon>Monodnaviria</taxon>
        <taxon>Shotokuvirae</taxon>
        <taxon>Cossaviricota</taxon>
        <taxon>Papovaviricetes</taxon>
        <taxon>Zurhausenvirales</taxon>
        <taxon>Papillomaviridae</taxon>
        <taxon>Firstpapillomavirinae</taxon>
        <taxon>Betapapillomavirus</taxon>
        <taxon>Betapapillomavirus 2</taxon>
    </lineage>
</organism>
<keyword evidence="4 15" id="KW-1048">Host nucleus</keyword>
<comment type="subcellular location">
    <subcellularLocation>
        <location evidence="1 15">Host nucleus</location>
    </subcellularLocation>
</comment>
<keyword evidence="5 15" id="KW-0235">DNA replication</keyword>
<comment type="catalytic activity">
    <reaction evidence="13 15 16">
        <text>ATP + H2O = ADP + phosphate + H(+)</text>
        <dbReference type="Rhea" id="RHEA:13065"/>
        <dbReference type="ChEBI" id="CHEBI:15377"/>
        <dbReference type="ChEBI" id="CHEBI:15378"/>
        <dbReference type="ChEBI" id="CHEBI:30616"/>
        <dbReference type="ChEBI" id="CHEBI:43474"/>
        <dbReference type="ChEBI" id="CHEBI:456216"/>
        <dbReference type="EC" id="5.6.2.4"/>
    </reaction>
</comment>
<dbReference type="Gene3D" id="3.40.50.300">
    <property type="entry name" value="P-loop containing nucleotide triphosphate hydrolases"/>
    <property type="match status" value="1"/>
</dbReference>
<evidence type="ECO:0000256" key="5">
    <source>
        <dbReference type="ARBA" id="ARBA00022705"/>
    </source>
</evidence>
<dbReference type="InterPro" id="IPR016393">
    <property type="entry name" value="Rep_E1_papillomaV"/>
</dbReference>
<feature type="cross-link" description="Glycyl lysine isopeptide (Lys-Gly) (interchain with G-Cter in SUMO)" evidence="15">
    <location>
        <position position="515"/>
    </location>
</feature>
<dbReference type="Pfam" id="PF00524">
    <property type="entry name" value="PPV_E1_N"/>
    <property type="match status" value="1"/>
</dbReference>
<dbReference type="SUPFAM" id="SSF52540">
    <property type="entry name" value="P-loop containing nucleoside triphosphate hydrolases"/>
    <property type="match status" value="1"/>
</dbReference>
<evidence type="ECO:0000256" key="6">
    <source>
        <dbReference type="ARBA" id="ARBA00022741"/>
    </source>
</evidence>
<dbReference type="InterPro" id="IPR046832">
    <property type="entry name" value="PPV_E1_DBD"/>
</dbReference>
<keyword evidence="15" id="KW-1017">Isopeptide bond</keyword>
<sequence length="606" mass="68895">MSDDKGTKYDAKEGCSEWFSLEAECSDSSLDGDLEKLFDEGTDSDISDLIDDGDAIQGNSRELFCQQESEESEQQTQLLKRKYISPTAVSQLSPRLESISLSPQHKTKRRLFEQGSGLESSINEAEDLSQTQVEEVPAIVPPTTAQGTKGLGLVEDLLKANNAKAVLMAKFKESFGVGFAELTRTYKSNKTCCKDWVISAYAVNDDLIESSKQLLVQHCIYIWLQQMPPMCLYLLCFNVGKSRDTVMRLLSTLLQVADVQVLADPPKLRSVLAALFWYKGSMNPNVYAHGTYPDWILAQTMINHQNADATQFDLSTMIQFAYDNEFIDEAVIAYQYAKLAETDSNARAFLQSNSQARIVRECATMVRHYMRGEMKEMSISTWIHRKLLSVEGEGHWSHIVKFIRYQGINFIEFLSAFNSFLHNKPKQNCLLFHGPPDTGKSMFTMSLINVLKGKVLSFANCKSTFWLQPIIDTKIALIDDVTEVCWDYIDQYLRNGLDGTYVCIDVKHRAPCQVKFPPLLLTSNTDISKDTKYKYLYSRIKSFAFTNKFPFDADHNPQFQLTDQSWKSFFARLWTQLELSDQEDEGEDGNTQRTFQCTARDFNGPV</sequence>
<evidence type="ECO:0000256" key="1">
    <source>
        <dbReference type="ARBA" id="ARBA00004147"/>
    </source>
</evidence>
<feature type="binding site" evidence="15">
    <location>
        <begin position="434"/>
        <end position="441"/>
    </location>
    <ligand>
        <name>ATP</name>
        <dbReference type="ChEBI" id="CHEBI:30616"/>
    </ligand>
</feature>
<evidence type="ECO:0000256" key="2">
    <source>
        <dbReference type="ARBA" id="ARBA00022518"/>
    </source>
</evidence>
<evidence type="ECO:0000256" key="14">
    <source>
        <dbReference type="ARBA" id="ARBA00093297"/>
    </source>
</evidence>
<comment type="caution">
    <text evidence="15">Lacks conserved residue(s) required for the propagation of feature annotation.</text>
</comment>
<comment type="catalytic activity">
    <reaction evidence="12 15">
        <text>Couples ATP hydrolysis with the unwinding of duplex DNA by translocating in the 3'-5' direction.</text>
        <dbReference type="EC" id="5.6.2.4"/>
    </reaction>
</comment>
<dbReference type="SUPFAM" id="SSF55464">
    <property type="entry name" value="Origin of replication-binding domain, RBD-like"/>
    <property type="match status" value="1"/>
</dbReference>
<evidence type="ECO:0000256" key="10">
    <source>
        <dbReference type="ARBA" id="ARBA00023125"/>
    </source>
</evidence>
<dbReference type="GO" id="GO:0003677">
    <property type="term" value="F:DNA binding"/>
    <property type="evidence" value="ECO:0007669"/>
    <property type="project" value="UniProtKB-UniRule"/>
</dbReference>
<protein>
    <recommendedName>
        <fullName evidence="15 16">Replication protein E1</fullName>
        <ecNumber evidence="15 16">5.6.2.4</ecNumber>
    </recommendedName>
    <alternativeName>
        <fullName evidence="15">ATP-dependent helicase E1</fullName>
    </alternativeName>
    <alternativeName>
        <fullName evidence="15">DNA 3'-5' helicase E1</fullName>
    </alternativeName>
</protein>
<dbReference type="Pfam" id="PF20450">
    <property type="entry name" value="PPV_E1_DBD"/>
    <property type="match status" value="1"/>
</dbReference>
<evidence type="ECO:0000256" key="11">
    <source>
        <dbReference type="ARBA" id="ARBA00023235"/>
    </source>
</evidence>
<dbReference type="GO" id="GO:0016887">
    <property type="term" value="F:ATP hydrolysis activity"/>
    <property type="evidence" value="ECO:0007669"/>
    <property type="project" value="RHEA"/>
</dbReference>
<dbReference type="GO" id="GO:0005524">
    <property type="term" value="F:ATP binding"/>
    <property type="evidence" value="ECO:0007669"/>
    <property type="project" value="UniProtKB-UniRule"/>
</dbReference>
<dbReference type="InterPro" id="IPR046935">
    <property type="entry name" value="PPV_E1_DBD_sf"/>
</dbReference>
<comment type="similarity">
    <text evidence="15 16">Belongs to the papillomaviridae E1 protein family.</text>
</comment>
<comment type="PTM">
    <text evidence="15">Phosphorylated.</text>
</comment>
<dbReference type="GO" id="GO:0006260">
    <property type="term" value="P:DNA replication"/>
    <property type="evidence" value="ECO:0007669"/>
    <property type="project" value="UniProtKB-UniRule"/>
</dbReference>
<feature type="short sequence motif" description="Nuclear localization signal" evidence="15">
    <location>
        <begin position="80"/>
        <end position="82"/>
    </location>
</feature>
<name>C4PUF5_9PAPI</name>
<comment type="subunit">
    <text evidence="15">Can form hexamers. Interacts with E2 protein; this interaction increases E1 DNA binding specificity. Interacts with host DNA polymerase subunit POLA2. Interacts with host single stranded DNA-binding protein RPA1. Interacts with host TOP1; this interaction stimulates the enzymatic activity of TOP1.</text>
</comment>
<evidence type="ECO:0000256" key="4">
    <source>
        <dbReference type="ARBA" id="ARBA00022562"/>
    </source>
</evidence>
<evidence type="ECO:0000256" key="12">
    <source>
        <dbReference type="ARBA" id="ARBA00034617"/>
    </source>
</evidence>
<evidence type="ECO:0000313" key="19">
    <source>
        <dbReference type="Proteomes" id="UP000102887"/>
    </source>
</evidence>
<keyword evidence="10 15" id="KW-0238">DNA-binding</keyword>
<dbReference type="HAMAP" id="MF_04000">
    <property type="entry name" value="PPV_E1"/>
    <property type="match status" value="1"/>
</dbReference>
<dbReference type="InterPro" id="IPR014015">
    <property type="entry name" value="Helicase_SF3_DNA-vir"/>
</dbReference>
<feature type="domain" description="SF3 helicase" evidence="17">
    <location>
        <begin position="408"/>
        <end position="558"/>
    </location>
</feature>
<feature type="short sequence motif" description="Nuclear export signal" evidence="15">
    <location>
        <begin position="92"/>
        <end position="101"/>
    </location>
</feature>
<dbReference type="EMBL" id="FM955842">
    <property type="protein sequence ID" value="CAW42272.1"/>
    <property type="molecule type" value="Genomic_DNA"/>
</dbReference>
<evidence type="ECO:0000313" key="18">
    <source>
        <dbReference type="EMBL" id="CAW42272.1"/>
    </source>
</evidence>
<keyword evidence="15" id="KW-0832">Ubl conjugation</keyword>
<dbReference type="InterPro" id="IPR037102">
    <property type="entry name" value="Znf_lg_T-Ag_D1_dom_sf"/>
</dbReference>
<dbReference type="Gene3D" id="3.40.1310.10">
    <property type="match status" value="1"/>
</dbReference>
<feature type="modified residue" description="Phosphoserine; by host" evidence="15">
    <location>
        <position position="85"/>
    </location>
</feature>